<protein>
    <recommendedName>
        <fullName evidence="2">Asp/Glu racemase</fullName>
    </recommendedName>
</protein>
<dbReference type="InterPro" id="IPR053714">
    <property type="entry name" value="Iso_Racemase_Enz_sf"/>
</dbReference>
<dbReference type="AlphaFoldDB" id="A0A382L906"/>
<dbReference type="Pfam" id="PF17645">
    <property type="entry name" value="Amdase"/>
    <property type="match status" value="1"/>
</dbReference>
<dbReference type="InterPro" id="IPR026286">
    <property type="entry name" value="MaiA/AMDase"/>
</dbReference>
<sequence length="249" mass="28055">VKFSQTDLKARILKSSNPKIGVIALSTDFTIEQDFRRICHNQNVDIYVNRIPFENPLTHENYLKMANYLAEIAHNILPGEKIDSIAYGCTSGTVAIGDEKIVHEIHKTKPNVYVSTPITAAIKSFSKMRVNKIAVLTPYPKLVNETIFNFLAKHDIEITSFSSFNLEYDNDIANVDPQHLLETINNLEHQNADAIFVSCTALRAVEILDQAERDTSKFVISSNQALIWDTIRSVNINSNINGYGKLFLN</sequence>
<dbReference type="PIRSF" id="PIRSF015736">
    <property type="entry name" value="MI"/>
    <property type="match status" value="1"/>
</dbReference>
<name>A0A382L906_9ZZZZ</name>
<dbReference type="Gene3D" id="3.40.50.12500">
    <property type="match status" value="1"/>
</dbReference>
<feature type="non-terminal residue" evidence="1">
    <location>
        <position position="1"/>
    </location>
</feature>
<dbReference type="EMBL" id="UINC01084586">
    <property type="protein sequence ID" value="SVC31371.1"/>
    <property type="molecule type" value="Genomic_DNA"/>
</dbReference>
<organism evidence="1">
    <name type="scientific">marine metagenome</name>
    <dbReference type="NCBI Taxonomy" id="408172"/>
    <lineage>
        <taxon>unclassified sequences</taxon>
        <taxon>metagenomes</taxon>
        <taxon>ecological metagenomes</taxon>
    </lineage>
</organism>
<proteinExistence type="predicted"/>
<dbReference type="PANTHER" id="PTHR40267">
    <property type="entry name" value="BLR3294 PROTEIN"/>
    <property type="match status" value="1"/>
</dbReference>
<gene>
    <name evidence="1" type="ORF">METZ01_LOCUS284225</name>
</gene>
<evidence type="ECO:0008006" key="2">
    <source>
        <dbReference type="Google" id="ProtNLM"/>
    </source>
</evidence>
<reference evidence="1" key="1">
    <citation type="submission" date="2018-05" db="EMBL/GenBank/DDBJ databases">
        <authorList>
            <person name="Lanie J.A."/>
            <person name="Ng W.-L."/>
            <person name="Kazmierczak K.M."/>
            <person name="Andrzejewski T.M."/>
            <person name="Davidsen T.M."/>
            <person name="Wayne K.J."/>
            <person name="Tettelin H."/>
            <person name="Glass J.I."/>
            <person name="Rusch D."/>
            <person name="Podicherti R."/>
            <person name="Tsui H.-C.T."/>
            <person name="Winkler M.E."/>
        </authorList>
    </citation>
    <scope>NUCLEOTIDE SEQUENCE</scope>
</reference>
<dbReference type="PANTHER" id="PTHR40267:SF1">
    <property type="entry name" value="BLR3294 PROTEIN"/>
    <property type="match status" value="1"/>
</dbReference>
<evidence type="ECO:0000313" key="1">
    <source>
        <dbReference type="EMBL" id="SVC31371.1"/>
    </source>
</evidence>
<accession>A0A382L906</accession>